<evidence type="ECO:0000256" key="5">
    <source>
        <dbReference type="ARBA" id="ARBA00022837"/>
    </source>
</evidence>
<dbReference type="InterPro" id="IPR039800">
    <property type="entry name" value="MICU1/2/3"/>
</dbReference>
<dbReference type="Proteomes" id="UP001303046">
    <property type="component" value="Unassembled WGS sequence"/>
</dbReference>
<dbReference type="PROSITE" id="PS50222">
    <property type="entry name" value="EF_HAND_2"/>
    <property type="match status" value="2"/>
</dbReference>
<dbReference type="SUPFAM" id="SSF47473">
    <property type="entry name" value="EF-hand"/>
    <property type="match status" value="2"/>
</dbReference>
<evidence type="ECO:0000256" key="3">
    <source>
        <dbReference type="ARBA" id="ARBA00022737"/>
    </source>
</evidence>
<evidence type="ECO:0000256" key="1">
    <source>
        <dbReference type="ARBA" id="ARBA00004273"/>
    </source>
</evidence>
<dbReference type="InterPro" id="IPR002048">
    <property type="entry name" value="EF_hand_dom"/>
</dbReference>
<dbReference type="Pfam" id="PF13202">
    <property type="entry name" value="EF-hand_5"/>
    <property type="match status" value="1"/>
</dbReference>
<evidence type="ECO:0000256" key="4">
    <source>
        <dbReference type="ARBA" id="ARBA00022792"/>
    </source>
</evidence>
<keyword evidence="7" id="KW-0496">Mitochondrion</keyword>
<reference evidence="10 11" key="1">
    <citation type="submission" date="2023-08" db="EMBL/GenBank/DDBJ databases">
        <title>A Necator americanus chromosomal reference genome.</title>
        <authorList>
            <person name="Ilik V."/>
            <person name="Petrzelkova K.J."/>
            <person name="Pardy F."/>
            <person name="Fuh T."/>
            <person name="Niatou-Singa F.S."/>
            <person name="Gouil Q."/>
            <person name="Baker L."/>
            <person name="Ritchie M.E."/>
            <person name="Jex A.R."/>
            <person name="Gazzola D."/>
            <person name="Li H."/>
            <person name="Toshio Fujiwara R."/>
            <person name="Zhan B."/>
            <person name="Aroian R.V."/>
            <person name="Pafco B."/>
            <person name="Schwarz E.M."/>
        </authorList>
    </citation>
    <scope>NUCLEOTIDE SEQUENCE [LARGE SCALE GENOMIC DNA]</scope>
    <source>
        <strain evidence="10 11">Aroian</strain>
        <tissue evidence="10">Whole animal</tissue>
    </source>
</reference>
<keyword evidence="4" id="KW-0999">Mitochondrion inner membrane</keyword>
<dbReference type="PROSITE" id="PS00018">
    <property type="entry name" value="EF_HAND_1"/>
    <property type="match status" value="2"/>
</dbReference>
<dbReference type="EMBL" id="JAVFWL010000003">
    <property type="protein sequence ID" value="KAK6742213.1"/>
    <property type="molecule type" value="Genomic_DNA"/>
</dbReference>
<dbReference type="InterPro" id="IPR011992">
    <property type="entry name" value="EF-hand-dom_pair"/>
</dbReference>
<evidence type="ECO:0000256" key="2">
    <source>
        <dbReference type="ARBA" id="ARBA00004569"/>
    </source>
</evidence>
<dbReference type="PANTHER" id="PTHR12294">
    <property type="entry name" value="EF HAND DOMAIN FAMILY A1,A2-RELATED"/>
    <property type="match status" value="1"/>
</dbReference>
<evidence type="ECO:0000313" key="11">
    <source>
        <dbReference type="Proteomes" id="UP001303046"/>
    </source>
</evidence>
<comment type="caution">
    <text evidence="10">The sequence shown here is derived from an EMBL/GenBank/DDBJ whole genome shotgun (WGS) entry which is preliminary data.</text>
</comment>
<keyword evidence="8" id="KW-0472">Membrane</keyword>
<evidence type="ECO:0000313" key="10">
    <source>
        <dbReference type="EMBL" id="KAK6742213.1"/>
    </source>
</evidence>
<feature type="domain" description="EF-hand" evidence="9">
    <location>
        <begin position="526"/>
        <end position="561"/>
    </location>
</feature>
<protein>
    <recommendedName>
        <fullName evidence="9">EF-hand domain-containing protein</fullName>
    </recommendedName>
</protein>
<name>A0ABR1CV88_NECAM</name>
<sequence>MLNSSPRGRPPTRLSDVFATRMSQLRTQLDGSKSSSTSLTKLENILDDNDEETKRVQEMVGPSRPVKMCHLTKRYVSSELIVDAKFVKVFLRHSCSEHRIALQLLFQGFSRRTKTNYTIIRDRVLCTFQQQVFVVTEYMKRIWSKCKVNFSRASRFKPISEKQWKALRLSSAGLTAAGAFMAYHCDYSFKPSIDILGSEEHNRYQVHTDHKLTKRELRFLQFASIEYDDVIYMSPMDFIDSLTLDAPRERVYRRVLKENELKQILKSTPPFRSGNKDLFRTLDQNGLITYSEYIFLLTLLTKSKSAFKIAFLMFDKDDNGRIDKDEFLLIRSLTSSLRSTRGAQMAQSEDQCQLDLSDFHFLVSRTSDRLFKGTDSYAFLFTKSEEDVKKQDTTLLLHLFGVRGNDKLSFEEFRHFYRNLQEEIMEIEFHEFARGKTSISPMDFARLVLRYTIVNTDDYHTYINRVKERSSPDDKGVTLKQWARFSLFLNNLEEFATAVRLYANADMPVSPPEFARAVQTTIGEPLDPNVVSLIFRIFDANNDQTLSYPEFLAVMNDRLHRGLKGKLEKAWGWRPFKNCVINELSRY</sequence>
<gene>
    <name evidence="10" type="primary">Necator_chrIII.g10602</name>
    <name evidence="10" type="ORF">RB195_009837</name>
</gene>
<evidence type="ECO:0000256" key="6">
    <source>
        <dbReference type="ARBA" id="ARBA00022946"/>
    </source>
</evidence>
<evidence type="ECO:0000256" key="8">
    <source>
        <dbReference type="ARBA" id="ARBA00023136"/>
    </source>
</evidence>
<dbReference type="InterPro" id="IPR018247">
    <property type="entry name" value="EF_Hand_1_Ca_BS"/>
</dbReference>
<keyword evidence="3" id="KW-0677">Repeat</keyword>
<proteinExistence type="predicted"/>
<accession>A0ABR1CV88</accession>
<feature type="domain" description="EF-hand" evidence="9">
    <location>
        <begin position="302"/>
        <end position="337"/>
    </location>
</feature>
<comment type="subcellular location">
    <subcellularLocation>
        <location evidence="1">Mitochondrion inner membrane</location>
    </subcellularLocation>
    <subcellularLocation>
        <location evidence="2">Mitochondrion intermembrane space</location>
    </subcellularLocation>
</comment>
<evidence type="ECO:0000259" key="9">
    <source>
        <dbReference type="PROSITE" id="PS50222"/>
    </source>
</evidence>
<dbReference type="PANTHER" id="PTHR12294:SF13">
    <property type="entry name" value="MITOCHONDRIAL CALCIUM UPTAKE 3, ISOFORM D"/>
    <property type="match status" value="1"/>
</dbReference>
<dbReference type="CDD" id="cd15900">
    <property type="entry name" value="EFh_MICU"/>
    <property type="match status" value="1"/>
</dbReference>
<organism evidence="10 11">
    <name type="scientific">Necator americanus</name>
    <name type="common">Human hookworm</name>
    <dbReference type="NCBI Taxonomy" id="51031"/>
    <lineage>
        <taxon>Eukaryota</taxon>
        <taxon>Metazoa</taxon>
        <taxon>Ecdysozoa</taxon>
        <taxon>Nematoda</taxon>
        <taxon>Chromadorea</taxon>
        <taxon>Rhabditida</taxon>
        <taxon>Rhabditina</taxon>
        <taxon>Rhabditomorpha</taxon>
        <taxon>Strongyloidea</taxon>
        <taxon>Ancylostomatidae</taxon>
        <taxon>Bunostominae</taxon>
        <taxon>Necator</taxon>
    </lineage>
</organism>
<keyword evidence="5" id="KW-0106">Calcium</keyword>
<keyword evidence="11" id="KW-1185">Reference proteome</keyword>
<dbReference type="CDD" id="cd00051">
    <property type="entry name" value="EFh"/>
    <property type="match status" value="1"/>
</dbReference>
<dbReference type="SMART" id="SM00054">
    <property type="entry name" value="EFh"/>
    <property type="match status" value="4"/>
</dbReference>
<dbReference type="Gene3D" id="1.10.238.10">
    <property type="entry name" value="EF-hand"/>
    <property type="match status" value="2"/>
</dbReference>
<evidence type="ECO:0000256" key="7">
    <source>
        <dbReference type="ARBA" id="ARBA00023128"/>
    </source>
</evidence>
<keyword evidence="6" id="KW-0809">Transit peptide</keyword>